<reference evidence="2 3" key="2">
    <citation type="journal article" date="2011" name="Mol. Biol. Evol.">
        <title>Unity in variety--the pan-genome of the Chlamydiae.</title>
        <authorList>
            <person name="Collingro A."/>
            <person name="Tischler P."/>
            <person name="Weinmaier T."/>
            <person name="Penz T."/>
            <person name="Heinz E."/>
            <person name="Brunham R.C."/>
            <person name="Read T.D."/>
            <person name="Bavoil P.M."/>
            <person name="Sachse K."/>
            <person name="Kahane S."/>
            <person name="Friedman M.G."/>
            <person name="Rattei T."/>
            <person name="Myers G.S."/>
            <person name="Horn M."/>
        </authorList>
    </citation>
    <scope>NUCLEOTIDE SEQUENCE [LARGE SCALE GENOMIC DNA]</scope>
    <source>
        <strain evidence="3">ATCC VR-1471 / Z</strain>
    </source>
</reference>
<keyword evidence="1" id="KW-0677">Repeat</keyword>
<dbReference type="AlphaFoldDB" id="F8L8Q7"/>
<evidence type="ECO:0000313" key="3">
    <source>
        <dbReference type="Proteomes" id="UP000000496"/>
    </source>
</evidence>
<gene>
    <name evidence="2" type="ordered locus">SNE_A13230</name>
</gene>
<organism evidence="2 3">
    <name type="scientific">Simkania negevensis (strain ATCC VR-1471 / DSM 27360 / Z)</name>
    <dbReference type="NCBI Taxonomy" id="331113"/>
    <lineage>
        <taxon>Bacteria</taxon>
        <taxon>Pseudomonadati</taxon>
        <taxon>Chlamydiota</taxon>
        <taxon>Chlamydiia</taxon>
        <taxon>Parachlamydiales</taxon>
        <taxon>Simkaniaceae</taxon>
        <taxon>Simkania</taxon>
    </lineage>
</organism>
<dbReference type="Pfam" id="PF01535">
    <property type="entry name" value="PPR"/>
    <property type="match status" value="1"/>
</dbReference>
<dbReference type="Gene3D" id="1.25.40.10">
    <property type="entry name" value="Tetratricopeptide repeat domain"/>
    <property type="match status" value="1"/>
</dbReference>
<dbReference type="PANTHER" id="PTHR47447">
    <property type="entry name" value="OS03G0856100 PROTEIN"/>
    <property type="match status" value="1"/>
</dbReference>
<dbReference type="InterPro" id="IPR002885">
    <property type="entry name" value="PPR_rpt"/>
</dbReference>
<dbReference type="STRING" id="331113.SNE_A13230"/>
<dbReference type="InterPro" id="IPR036063">
    <property type="entry name" value="Smr_dom_sf"/>
</dbReference>
<dbReference type="PROSITE" id="PS51375">
    <property type="entry name" value="PPR"/>
    <property type="match status" value="2"/>
</dbReference>
<dbReference type="Gene3D" id="3.30.1370.110">
    <property type="match status" value="1"/>
</dbReference>
<dbReference type="NCBIfam" id="TIGR00756">
    <property type="entry name" value="PPR"/>
    <property type="match status" value="2"/>
</dbReference>
<dbReference type="RefSeq" id="WP_013943667.1">
    <property type="nucleotide sequence ID" value="NC_015713.1"/>
</dbReference>
<reference key="1">
    <citation type="journal article" date="2011" name="Mol. Biol. Evol.">
        <title>Unity in variety -- the pan-genome of the Chlamydiae.</title>
        <authorList>
            <person name="Collingro A."/>
            <person name="Tischler P."/>
            <person name="Weinmaier T."/>
            <person name="Penz T."/>
            <person name="Heinz E."/>
            <person name="Brunham R.C."/>
            <person name="Read T.D."/>
            <person name="Bavoil P.M."/>
            <person name="Sachse K."/>
            <person name="Kahane S."/>
            <person name="Friedman M.G."/>
            <person name="Rattei T."/>
            <person name="Myers G.S.A."/>
            <person name="Horn M."/>
        </authorList>
    </citation>
    <scope>NUCLEOTIDE SEQUENCE</scope>
    <source>
        <strain>Z</strain>
    </source>
</reference>
<sequence>MSSDFKTAGPSISSVSYEYGGCTFYGEPAPVYYQPVYAASNEEWQQIYNEQLGFLADSDNLLAAEEVLQLFNTYGFQPSSVNYTKLIHAYGRSGKLDAAYEIFQNMQKGGRKPTVFHYHALMHQCVKNGQESKVFGLFQEMKKNLIVPNRFVYDVLISANVQKGNMKQAGRLFRKYFGQPNAFTRGGKPHLDCHDLSPQVAFVQLNEFIKTNDRKPFSVIVGQGWHSKGTFQMKDYMLERLKEHSLEVTERKDNPGILDVSST</sequence>
<evidence type="ECO:0008006" key="4">
    <source>
        <dbReference type="Google" id="ProtNLM"/>
    </source>
</evidence>
<protein>
    <recommendedName>
        <fullName evidence="4">Pentatricopeptide repeat-containing protein</fullName>
    </recommendedName>
</protein>
<dbReference type="EMBL" id="FR872582">
    <property type="protein sequence ID" value="CCB89200.1"/>
    <property type="molecule type" value="Genomic_DNA"/>
</dbReference>
<dbReference type="Proteomes" id="UP000000496">
    <property type="component" value="Chromosome gsn.131"/>
</dbReference>
<dbReference type="PANTHER" id="PTHR47447:SF17">
    <property type="entry name" value="OS12G0638900 PROTEIN"/>
    <property type="match status" value="1"/>
</dbReference>
<dbReference type="HOGENOM" id="CLU_1057257_0_0_0"/>
<dbReference type="Pfam" id="PF13812">
    <property type="entry name" value="PPR_3"/>
    <property type="match status" value="1"/>
</dbReference>
<name>F8L8Q7_SIMNZ</name>
<evidence type="ECO:0000313" key="2">
    <source>
        <dbReference type="EMBL" id="CCB89200.1"/>
    </source>
</evidence>
<dbReference type="SUPFAM" id="SSF160443">
    <property type="entry name" value="SMR domain-like"/>
    <property type="match status" value="1"/>
</dbReference>
<proteinExistence type="predicted"/>
<dbReference type="InterPro" id="IPR011990">
    <property type="entry name" value="TPR-like_helical_dom_sf"/>
</dbReference>
<accession>F8L8Q7</accession>
<dbReference type="KEGG" id="sng:SNE_A13230"/>
<keyword evidence="3" id="KW-1185">Reference proteome</keyword>
<evidence type="ECO:0000256" key="1">
    <source>
        <dbReference type="ARBA" id="ARBA00022737"/>
    </source>
</evidence>